<organism evidence="1 2">
    <name type="scientific">Methylobacillus methanolivorans</name>
    <dbReference type="NCBI Taxonomy" id="1848927"/>
    <lineage>
        <taxon>Bacteria</taxon>
        <taxon>Pseudomonadati</taxon>
        <taxon>Pseudomonadota</taxon>
        <taxon>Betaproteobacteria</taxon>
        <taxon>Nitrosomonadales</taxon>
        <taxon>Methylophilaceae</taxon>
        <taxon>Methylobacillus</taxon>
    </lineage>
</organism>
<proteinExistence type="predicted"/>
<sequence length="197" mass="22075">MSIPPPKTFQYYVKRSEELLHEMHISLQKPWLAAFEAMAGNSSKASKLDLFGTADGLREPIFYSGESAYNFQYEELSPRKYRADDDWLRSHAGFTIDEACVVVRCIGSLQIRNLLNLREEMLKIHPDYWTFLPGFVFSVQDLAGQTGISSKKIERVLGPGPIKGFADRAKRDSEASSRENADGIGLLLADGRAVRAS</sequence>
<dbReference type="EMBL" id="JBIWXY010000006">
    <property type="protein sequence ID" value="MFJ5447240.1"/>
    <property type="molecule type" value="Genomic_DNA"/>
</dbReference>
<protein>
    <submittedName>
        <fullName evidence="1">Uncharacterized protein</fullName>
    </submittedName>
</protein>
<comment type="caution">
    <text evidence="1">The sequence shown here is derived from an EMBL/GenBank/DDBJ whole genome shotgun (WGS) entry which is preliminary data.</text>
</comment>
<accession>A0ABW8GP79</accession>
<dbReference type="Proteomes" id="UP001617669">
    <property type="component" value="Unassembled WGS sequence"/>
</dbReference>
<evidence type="ECO:0000313" key="1">
    <source>
        <dbReference type="EMBL" id="MFJ5447240.1"/>
    </source>
</evidence>
<evidence type="ECO:0000313" key="2">
    <source>
        <dbReference type="Proteomes" id="UP001617669"/>
    </source>
</evidence>
<reference evidence="1 2" key="1">
    <citation type="submission" date="2024-11" db="EMBL/GenBank/DDBJ databases">
        <authorList>
            <person name="Kaparullina E.N."/>
            <person name="Delegan Y.A."/>
            <person name="Doronina N.V."/>
        </authorList>
    </citation>
    <scope>NUCLEOTIDE SEQUENCE [LARGE SCALE GENOMIC DNA]</scope>
    <source>
        <strain evidence="1 2">7sh_L</strain>
    </source>
</reference>
<keyword evidence="2" id="KW-1185">Reference proteome</keyword>
<gene>
    <name evidence="1" type="ORF">ACIKP9_13475</name>
</gene>
<name>A0ABW8GP79_9PROT</name>
<dbReference type="RefSeq" id="WP_400883949.1">
    <property type="nucleotide sequence ID" value="NZ_JBIWXY010000006.1"/>
</dbReference>